<organism evidence="1 2">
    <name type="scientific">Populus trichocarpa</name>
    <name type="common">Western balsam poplar</name>
    <name type="synonym">Populus balsamifera subsp. trichocarpa</name>
    <dbReference type="NCBI Taxonomy" id="3694"/>
    <lineage>
        <taxon>Eukaryota</taxon>
        <taxon>Viridiplantae</taxon>
        <taxon>Streptophyta</taxon>
        <taxon>Embryophyta</taxon>
        <taxon>Tracheophyta</taxon>
        <taxon>Spermatophyta</taxon>
        <taxon>Magnoliopsida</taxon>
        <taxon>eudicotyledons</taxon>
        <taxon>Gunneridae</taxon>
        <taxon>Pentapetalae</taxon>
        <taxon>rosids</taxon>
        <taxon>fabids</taxon>
        <taxon>Malpighiales</taxon>
        <taxon>Salicaceae</taxon>
        <taxon>Saliceae</taxon>
        <taxon>Populus</taxon>
    </lineage>
</organism>
<reference evidence="1 2" key="1">
    <citation type="journal article" date="2006" name="Science">
        <title>The genome of black cottonwood, Populus trichocarpa (Torr. &amp; Gray).</title>
        <authorList>
            <person name="Tuskan G.A."/>
            <person name="Difazio S."/>
            <person name="Jansson S."/>
            <person name="Bohlmann J."/>
            <person name="Grigoriev I."/>
            <person name="Hellsten U."/>
            <person name="Putnam N."/>
            <person name="Ralph S."/>
            <person name="Rombauts S."/>
            <person name="Salamov A."/>
            <person name="Schein J."/>
            <person name="Sterck L."/>
            <person name="Aerts A."/>
            <person name="Bhalerao R.R."/>
            <person name="Bhalerao R.P."/>
            <person name="Blaudez D."/>
            <person name="Boerjan W."/>
            <person name="Brun A."/>
            <person name="Brunner A."/>
            <person name="Busov V."/>
            <person name="Campbell M."/>
            <person name="Carlson J."/>
            <person name="Chalot M."/>
            <person name="Chapman J."/>
            <person name="Chen G.L."/>
            <person name="Cooper D."/>
            <person name="Coutinho P.M."/>
            <person name="Couturier J."/>
            <person name="Covert S."/>
            <person name="Cronk Q."/>
            <person name="Cunningham R."/>
            <person name="Davis J."/>
            <person name="Degroeve S."/>
            <person name="Dejardin A."/>
            <person name="Depamphilis C."/>
            <person name="Detter J."/>
            <person name="Dirks B."/>
            <person name="Dubchak I."/>
            <person name="Duplessis S."/>
            <person name="Ehlting J."/>
            <person name="Ellis B."/>
            <person name="Gendler K."/>
            <person name="Goodstein D."/>
            <person name="Gribskov M."/>
            <person name="Grimwood J."/>
            <person name="Groover A."/>
            <person name="Gunter L."/>
            <person name="Hamberger B."/>
            <person name="Heinze B."/>
            <person name="Helariutta Y."/>
            <person name="Henrissat B."/>
            <person name="Holligan D."/>
            <person name="Holt R."/>
            <person name="Huang W."/>
            <person name="Islam-Faridi N."/>
            <person name="Jones S."/>
            <person name="Jones-Rhoades M."/>
            <person name="Jorgensen R."/>
            <person name="Joshi C."/>
            <person name="Kangasjarvi J."/>
            <person name="Karlsson J."/>
            <person name="Kelleher C."/>
            <person name="Kirkpatrick R."/>
            <person name="Kirst M."/>
            <person name="Kohler A."/>
            <person name="Kalluri U."/>
            <person name="Larimer F."/>
            <person name="Leebens-Mack J."/>
            <person name="Leple J.C."/>
            <person name="Locascio P."/>
            <person name="Lou Y."/>
            <person name="Lucas S."/>
            <person name="Martin F."/>
            <person name="Montanini B."/>
            <person name="Napoli C."/>
            <person name="Nelson D.R."/>
            <person name="Nelson C."/>
            <person name="Nieminen K."/>
            <person name="Nilsson O."/>
            <person name="Pereda V."/>
            <person name="Peter G."/>
            <person name="Philippe R."/>
            <person name="Pilate G."/>
            <person name="Poliakov A."/>
            <person name="Razumovskaya J."/>
            <person name="Richardson P."/>
            <person name="Rinaldi C."/>
            <person name="Ritland K."/>
            <person name="Rouze P."/>
            <person name="Ryaboy D."/>
            <person name="Schmutz J."/>
            <person name="Schrader J."/>
            <person name="Segerman B."/>
            <person name="Shin H."/>
            <person name="Siddiqui A."/>
            <person name="Sterky F."/>
            <person name="Terry A."/>
            <person name="Tsai C.J."/>
            <person name="Uberbacher E."/>
            <person name="Unneberg P."/>
            <person name="Vahala J."/>
            <person name="Wall K."/>
            <person name="Wessler S."/>
            <person name="Yang G."/>
            <person name="Yin T."/>
            <person name="Douglas C."/>
            <person name="Marra M."/>
            <person name="Sandberg G."/>
            <person name="Van de Peer Y."/>
            <person name="Rokhsar D."/>
        </authorList>
    </citation>
    <scope>NUCLEOTIDE SEQUENCE [LARGE SCALE GENOMIC DNA]</scope>
    <source>
        <strain evidence="2">cv. Nisqually</strain>
    </source>
</reference>
<dbReference type="Proteomes" id="UP000006729">
    <property type="component" value="Chromosome 6"/>
</dbReference>
<name>A0A2K2A006_POPTR</name>
<evidence type="ECO:0000313" key="2">
    <source>
        <dbReference type="Proteomes" id="UP000006729"/>
    </source>
</evidence>
<accession>A0A2K2A006</accession>
<gene>
    <name evidence="1" type="ORF">POPTR_006G103500</name>
</gene>
<dbReference type="AlphaFoldDB" id="A0A2K2A006"/>
<sequence length="104" mass="11316">MGSATWRLRCPCAIWRLGCLSQSGFLSRPKRQVTLMSTPRIGAAQAPGGAQVFPSVMWRWGCHSQSGILPRPKAGAAIANRAFCQDPSVRWCGGLPQVIEPPKR</sequence>
<evidence type="ECO:0000313" key="1">
    <source>
        <dbReference type="EMBL" id="PNT30855.1"/>
    </source>
</evidence>
<dbReference type="InParanoid" id="A0A2K2A006"/>
<proteinExistence type="predicted"/>
<dbReference type="EMBL" id="CM009295">
    <property type="protein sequence ID" value="PNT30855.1"/>
    <property type="molecule type" value="Genomic_DNA"/>
</dbReference>
<keyword evidence="2" id="KW-1185">Reference proteome</keyword>
<protein>
    <submittedName>
        <fullName evidence="1">Uncharacterized protein</fullName>
    </submittedName>
</protein>